<dbReference type="AlphaFoldDB" id="A0A8D8I7P3"/>
<evidence type="ECO:0000313" key="2">
    <source>
        <dbReference type="EMBL" id="CAG6549245.1"/>
    </source>
</evidence>
<proteinExistence type="predicted"/>
<dbReference type="EMBL" id="HBUE01240322">
    <property type="protein sequence ID" value="CAG6549245.1"/>
    <property type="molecule type" value="Transcribed_RNA"/>
</dbReference>
<sequence length="144" mass="16200">MRTVLQIGQFLYLASTFFVQGPQMVCSQFRTTGASYTLEKQIGHSCSAILANGAGPRFRRLYRDVGAARLVLDEAPRLRTDESRFSIVGVVIFSIFTACETLNLICTNKISKEDRTIKFLFLFLKLEAVDLTRSHSRSLSKVRA</sequence>
<keyword evidence="1" id="KW-0732">Signal</keyword>
<name>A0A8D8I7P3_CULPI</name>
<protein>
    <submittedName>
        <fullName evidence="2">(northern house mosquito) hypothetical protein</fullName>
    </submittedName>
</protein>
<accession>A0A8D8I7P3</accession>
<evidence type="ECO:0000256" key="1">
    <source>
        <dbReference type="SAM" id="SignalP"/>
    </source>
</evidence>
<reference evidence="2" key="1">
    <citation type="submission" date="2021-05" db="EMBL/GenBank/DDBJ databases">
        <authorList>
            <person name="Alioto T."/>
            <person name="Alioto T."/>
            <person name="Gomez Garrido J."/>
        </authorList>
    </citation>
    <scope>NUCLEOTIDE SEQUENCE</scope>
</reference>
<feature type="signal peptide" evidence="1">
    <location>
        <begin position="1"/>
        <end position="16"/>
    </location>
</feature>
<feature type="chain" id="PRO_5036260960" evidence="1">
    <location>
        <begin position="17"/>
        <end position="144"/>
    </location>
</feature>
<dbReference type="EMBL" id="HBUE01347336">
    <property type="protein sequence ID" value="CAG6601510.1"/>
    <property type="molecule type" value="Transcribed_RNA"/>
</dbReference>
<organism evidence="2">
    <name type="scientific">Culex pipiens</name>
    <name type="common">House mosquito</name>
    <dbReference type="NCBI Taxonomy" id="7175"/>
    <lineage>
        <taxon>Eukaryota</taxon>
        <taxon>Metazoa</taxon>
        <taxon>Ecdysozoa</taxon>
        <taxon>Arthropoda</taxon>
        <taxon>Hexapoda</taxon>
        <taxon>Insecta</taxon>
        <taxon>Pterygota</taxon>
        <taxon>Neoptera</taxon>
        <taxon>Endopterygota</taxon>
        <taxon>Diptera</taxon>
        <taxon>Nematocera</taxon>
        <taxon>Culicoidea</taxon>
        <taxon>Culicidae</taxon>
        <taxon>Culicinae</taxon>
        <taxon>Culicini</taxon>
        <taxon>Culex</taxon>
        <taxon>Culex</taxon>
    </lineage>
</organism>